<feature type="compositionally biased region" description="Basic and acidic residues" evidence="1">
    <location>
        <begin position="89"/>
        <end position="100"/>
    </location>
</feature>
<dbReference type="Pfam" id="PF13707">
    <property type="entry name" value="RloB"/>
    <property type="match status" value="1"/>
</dbReference>
<dbReference type="RefSeq" id="WP_167857476.1">
    <property type="nucleotide sequence ID" value="NZ_SIJK02000041.1"/>
</dbReference>
<organism evidence="2 3">
    <name type="scientific">Candidatus Chloroploca mongolica</name>
    <dbReference type="NCBI Taxonomy" id="2528176"/>
    <lineage>
        <taxon>Bacteria</taxon>
        <taxon>Bacillati</taxon>
        <taxon>Chloroflexota</taxon>
        <taxon>Chloroflexia</taxon>
        <taxon>Chloroflexales</taxon>
        <taxon>Chloroflexineae</taxon>
        <taxon>Oscillochloridaceae</taxon>
        <taxon>Candidatus Chloroploca</taxon>
    </lineage>
</organism>
<dbReference type="EMBL" id="SIJK02000041">
    <property type="protein sequence ID" value="MBP1467751.1"/>
    <property type="molecule type" value="Genomic_DNA"/>
</dbReference>
<feature type="region of interest" description="Disordered" evidence="1">
    <location>
        <begin position="77"/>
        <end position="100"/>
    </location>
</feature>
<evidence type="ECO:0000313" key="3">
    <source>
        <dbReference type="Proteomes" id="UP001193081"/>
    </source>
</evidence>
<evidence type="ECO:0000256" key="1">
    <source>
        <dbReference type="SAM" id="MobiDB-lite"/>
    </source>
</evidence>
<dbReference type="Proteomes" id="UP001193081">
    <property type="component" value="Unassembled WGS sequence"/>
</dbReference>
<dbReference type="InterPro" id="IPR025591">
    <property type="entry name" value="RloB"/>
</dbReference>
<accession>A0ABS4DE75</accession>
<proteinExistence type="predicted"/>
<reference evidence="2 3" key="1">
    <citation type="submission" date="2021-03" db="EMBL/GenBank/DDBJ databases">
        <authorList>
            <person name="Grouzdev D.S."/>
        </authorList>
    </citation>
    <scope>NUCLEOTIDE SEQUENCE [LARGE SCALE GENOMIC DNA]</scope>
    <source>
        <strain evidence="2 3">M50-1</strain>
    </source>
</reference>
<sequence length="100" mass="11925">MRYASAFSNQAFELWYLLHFDFHHTAISRSDYGDRLARRLTHGYAKNDVQIYTLLYERQATAIANAQRLLACYNPWRPENDDPSTTVHELVEQLNRHRRQ</sequence>
<protein>
    <submittedName>
        <fullName evidence="2">RloB domain-containing protein</fullName>
    </submittedName>
</protein>
<keyword evidence="3" id="KW-1185">Reference proteome</keyword>
<name>A0ABS4DE75_9CHLR</name>
<comment type="caution">
    <text evidence="2">The sequence shown here is derived from an EMBL/GenBank/DDBJ whole genome shotgun (WGS) entry which is preliminary data.</text>
</comment>
<evidence type="ECO:0000313" key="2">
    <source>
        <dbReference type="EMBL" id="MBP1467751.1"/>
    </source>
</evidence>
<gene>
    <name evidence="2" type="ORF">EYB53_018695</name>
</gene>